<keyword evidence="1" id="KW-1133">Transmembrane helix</keyword>
<evidence type="ECO:0000256" key="1">
    <source>
        <dbReference type="SAM" id="Phobius"/>
    </source>
</evidence>
<dbReference type="Proteomes" id="UP000266841">
    <property type="component" value="Unassembled WGS sequence"/>
</dbReference>
<dbReference type="eggNOG" id="ENOG502SR45">
    <property type="taxonomic scope" value="Eukaryota"/>
</dbReference>
<organism evidence="2 3">
    <name type="scientific">Thalassiosira oceanica</name>
    <name type="common">Marine diatom</name>
    <dbReference type="NCBI Taxonomy" id="159749"/>
    <lineage>
        <taxon>Eukaryota</taxon>
        <taxon>Sar</taxon>
        <taxon>Stramenopiles</taxon>
        <taxon>Ochrophyta</taxon>
        <taxon>Bacillariophyta</taxon>
        <taxon>Coscinodiscophyceae</taxon>
        <taxon>Thalassiosirophycidae</taxon>
        <taxon>Thalassiosirales</taxon>
        <taxon>Thalassiosiraceae</taxon>
        <taxon>Thalassiosira</taxon>
    </lineage>
</organism>
<protein>
    <submittedName>
        <fullName evidence="2">Uncharacterized protein</fullName>
    </submittedName>
</protein>
<keyword evidence="1" id="KW-0812">Transmembrane</keyword>
<accession>K0R6X6</accession>
<gene>
    <name evidence="2" type="ORF">THAOC_33557</name>
</gene>
<dbReference type="AlphaFoldDB" id="K0R6X6"/>
<evidence type="ECO:0000313" key="2">
    <source>
        <dbReference type="EMBL" id="EJK47704.1"/>
    </source>
</evidence>
<proteinExistence type="predicted"/>
<keyword evidence="1" id="KW-0472">Membrane</keyword>
<sequence>MASPRKVMAAQAVQVRAATTNQQQQQSSSSLLRIIGVALILVLAFHWYLVMHHVSYHAPHPHYNPKMKLMSSTRDKKKGGVSASSPLGGASSFVSVLGEEVSSFFEQHDKAGDKGDAYILSPVCGGCYRAYRKGDHMPCYDVIQKHIIDNHNAALHDAAANVGRTVEGCAVCDPTSCNSRYRGTSFTATNTKEYSTKYWRFDRTAPKFTNPTSLVLPSIPDDVRLPPSEFDNVEAFLGKLYADPNPENTTSVVLFEYNPGIATIPAYMKPYLPVRAAYVLSLRVTPHNFCFGHWLTEALHEDIKQTMHSLNHLGLALLDDKYQIMESYNVVIDLDRQLDAKRMSYKGEPTFVDFRLFNLNGHLYLHVNSDTVILTKLMLRDKKMGNDKMGGLLGDVTSDHSQFKKDTNFRLKNLYGGDQLEVTLMHQFNTIWGEGKSKIFGKNYALFSLPNSTHPDADEVVYAEQAVYPDHIVKQFLPDEHIAWPRDHNITWRQRRNFKIDHIIRRRAKELTLTTSSKDPLPSFFSADEHWFPGNKIPFKEFAHGGACCVSLGPDELDIDTGANYETLLVGVGHTLVKVRSEPTSRPLIRIFAHPLF</sequence>
<name>K0R6X6_THAOC</name>
<comment type="caution">
    <text evidence="2">The sequence shown here is derived from an EMBL/GenBank/DDBJ whole genome shotgun (WGS) entry which is preliminary data.</text>
</comment>
<dbReference type="EMBL" id="AGNL01046705">
    <property type="protein sequence ID" value="EJK47704.1"/>
    <property type="molecule type" value="Genomic_DNA"/>
</dbReference>
<keyword evidence="3" id="KW-1185">Reference proteome</keyword>
<evidence type="ECO:0000313" key="3">
    <source>
        <dbReference type="Proteomes" id="UP000266841"/>
    </source>
</evidence>
<reference evidence="2 3" key="1">
    <citation type="journal article" date="2012" name="Genome Biol.">
        <title>Genome and low-iron response of an oceanic diatom adapted to chronic iron limitation.</title>
        <authorList>
            <person name="Lommer M."/>
            <person name="Specht M."/>
            <person name="Roy A.S."/>
            <person name="Kraemer L."/>
            <person name="Andreson R."/>
            <person name="Gutowska M.A."/>
            <person name="Wolf J."/>
            <person name="Bergner S.V."/>
            <person name="Schilhabel M.B."/>
            <person name="Klostermeier U.C."/>
            <person name="Beiko R.G."/>
            <person name="Rosenstiel P."/>
            <person name="Hippler M."/>
            <person name="Laroche J."/>
        </authorList>
    </citation>
    <scope>NUCLEOTIDE SEQUENCE [LARGE SCALE GENOMIC DNA]</scope>
    <source>
        <strain evidence="2 3">CCMP1005</strain>
    </source>
</reference>
<feature type="transmembrane region" description="Helical" evidence="1">
    <location>
        <begin position="31"/>
        <end position="49"/>
    </location>
</feature>